<feature type="transmembrane region" description="Helical" evidence="7">
    <location>
        <begin position="489"/>
        <end position="511"/>
    </location>
</feature>
<name>A0AAN6DS65_9EURO</name>
<dbReference type="GO" id="GO:0015179">
    <property type="term" value="F:L-amino acid transmembrane transporter activity"/>
    <property type="evidence" value="ECO:0007669"/>
    <property type="project" value="TreeGrafter"/>
</dbReference>
<feature type="transmembrane region" description="Helical" evidence="7">
    <location>
        <begin position="247"/>
        <end position="266"/>
    </location>
</feature>
<reference evidence="9" key="1">
    <citation type="journal article" date="2022" name="bioRxiv">
        <title>Deciphering the potential niche of two novel black yeast fungi from a biological soil crust based on their genomes, phenotypes, and melanin regulation.</title>
        <authorList>
            <consortium name="DOE Joint Genome Institute"/>
            <person name="Carr E.C."/>
            <person name="Barton Q."/>
            <person name="Grambo S."/>
            <person name="Sullivan M."/>
            <person name="Renfro C.M."/>
            <person name="Kuo A."/>
            <person name="Pangilinan J."/>
            <person name="Lipzen A."/>
            <person name="Keymanesh K."/>
            <person name="Savage E."/>
            <person name="Barry K."/>
            <person name="Grigoriev I.V."/>
            <person name="Riekhof W.R."/>
            <person name="Harris S.S."/>
        </authorList>
    </citation>
    <scope>NUCLEOTIDE SEQUENCE</scope>
    <source>
        <strain evidence="9">JF 03-4F</strain>
    </source>
</reference>
<dbReference type="PANTHER" id="PTHR22950">
    <property type="entry name" value="AMINO ACID TRANSPORTER"/>
    <property type="match status" value="1"/>
</dbReference>
<evidence type="ECO:0000256" key="2">
    <source>
        <dbReference type="ARBA" id="ARBA00008066"/>
    </source>
</evidence>
<dbReference type="Pfam" id="PF01490">
    <property type="entry name" value="Aa_trans"/>
    <property type="match status" value="1"/>
</dbReference>
<feature type="transmembrane region" description="Helical" evidence="7">
    <location>
        <begin position="163"/>
        <end position="184"/>
    </location>
</feature>
<accession>A0AAN6DS65</accession>
<evidence type="ECO:0000256" key="6">
    <source>
        <dbReference type="SAM" id="MobiDB-lite"/>
    </source>
</evidence>
<evidence type="ECO:0000256" key="1">
    <source>
        <dbReference type="ARBA" id="ARBA00004141"/>
    </source>
</evidence>
<feature type="transmembrane region" description="Helical" evidence="7">
    <location>
        <begin position="413"/>
        <end position="434"/>
    </location>
</feature>
<gene>
    <name evidence="9" type="ORF">EDD36DRAFT_283169</name>
</gene>
<feature type="transmembrane region" description="Helical" evidence="7">
    <location>
        <begin position="222"/>
        <end position="241"/>
    </location>
</feature>
<evidence type="ECO:0000256" key="3">
    <source>
        <dbReference type="ARBA" id="ARBA00022692"/>
    </source>
</evidence>
<feature type="domain" description="Amino acid transporter transmembrane" evidence="8">
    <location>
        <begin position="149"/>
        <end position="514"/>
    </location>
</feature>
<feature type="transmembrane region" description="Helical" evidence="7">
    <location>
        <begin position="372"/>
        <end position="393"/>
    </location>
</feature>
<comment type="caution">
    <text evidence="9">The sequence shown here is derived from an EMBL/GenBank/DDBJ whole genome shotgun (WGS) entry which is preliminary data.</text>
</comment>
<feature type="region of interest" description="Disordered" evidence="6">
    <location>
        <begin position="1"/>
        <end position="37"/>
    </location>
</feature>
<evidence type="ECO:0000256" key="4">
    <source>
        <dbReference type="ARBA" id="ARBA00022989"/>
    </source>
</evidence>
<comment type="subcellular location">
    <subcellularLocation>
        <location evidence="1">Membrane</location>
        <topology evidence="1">Multi-pass membrane protein</topology>
    </subcellularLocation>
</comment>
<evidence type="ECO:0000313" key="9">
    <source>
        <dbReference type="EMBL" id="KAI1611236.1"/>
    </source>
</evidence>
<keyword evidence="4 7" id="KW-1133">Transmembrane helix</keyword>
<dbReference type="InterPro" id="IPR013057">
    <property type="entry name" value="AA_transpt_TM"/>
</dbReference>
<dbReference type="AlphaFoldDB" id="A0AAN6DS65"/>
<dbReference type="PANTHER" id="PTHR22950:SF461">
    <property type="entry name" value="AMINO ACID TRANSPORTER TRANSMEMBRANE DOMAIN-CONTAINING PROTEIN"/>
    <property type="match status" value="1"/>
</dbReference>
<comment type="similarity">
    <text evidence="2">Belongs to the amino acid/polyamine transporter 2 family.</text>
</comment>
<keyword evidence="10" id="KW-1185">Reference proteome</keyword>
<dbReference type="EMBL" id="MU404356">
    <property type="protein sequence ID" value="KAI1611236.1"/>
    <property type="molecule type" value="Genomic_DNA"/>
</dbReference>
<organism evidence="9 10">
    <name type="scientific">Exophiala viscosa</name>
    <dbReference type="NCBI Taxonomy" id="2486360"/>
    <lineage>
        <taxon>Eukaryota</taxon>
        <taxon>Fungi</taxon>
        <taxon>Dikarya</taxon>
        <taxon>Ascomycota</taxon>
        <taxon>Pezizomycotina</taxon>
        <taxon>Eurotiomycetes</taxon>
        <taxon>Chaetothyriomycetidae</taxon>
        <taxon>Chaetothyriales</taxon>
        <taxon>Herpotrichiellaceae</taxon>
        <taxon>Exophiala</taxon>
    </lineage>
</organism>
<feature type="transmembrane region" description="Helical" evidence="7">
    <location>
        <begin position="339"/>
        <end position="360"/>
    </location>
</feature>
<proteinExistence type="inferred from homology"/>
<sequence>MANLAQDGGDPRLSINGDATARHGSLSGQGIGSFSRPQLLGIRDPSVTFDQYLHYAKQTRIEQDQMTANDPKIGWLGVLWPSKKTQHHDYDTTATRRDSATLGMGEKKDGEAAPTRIAVSDEEWMNAQRAIRQASGAACFYLITTDILGPFGLAYSFATVGWAPGIVLFTMFAVLAGYSGYLEWKMFMWTDSFRYPALTYGDLAYRIYGQAARIPINILQSIQLILTVALITISNGLALSIVAKFKLCYVVCVIILVIVGMVLGQIRTLQKFGFLANLAVFMNVFIMIITMAVAAHSAPNYTAAGVLSAGASLGEGITPVNGVYPPVMHSTNIPNTGSFVGALNGIMNTVFAYGGANIFTNFMAEMRRPADFLKAMWISQFFIWFVYMFYGLFLYGYQGQYSISPSPQTVSPYWALVIANILYIISGTIAAVLYGNIGLKVIYMNVGVELFKMPALTKKSGKIVWVILIPVYWALAFVIGAVIPNFNALVGVVGAICIIQFTYSLPPFLYIGAKSMVNAIQPGEGYDEATGRIVRHDTGIKRFIRGFTGGTLFEKAVMFWNIIYFLGALALGGLGAYASITLIIESFANGSPGLTTFSCTSPLDGQFFSAS</sequence>
<feature type="transmembrane region" description="Helical" evidence="7">
    <location>
        <begin position="562"/>
        <end position="584"/>
    </location>
</feature>
<dbReference type="GO" id="GO:0016020">
    <property type="term" value="C:membrane"/>
    <property type="evidence" value="ECO:0007669"/>
    <property type="project" value="UniProtKB-SubCell"/>
</dbReference>
<protein>
    <submittedName>
        <fullName evidence="9">Oligopeptide transporter protein</fullName>
    </submittedName>
</protein>
<evidence type="ECO:0000256" key="7">
    <source>
        <dbReference type="SAM" id="Phobius"/>
    </source>
</evidence>
<evidence type="ECO:0000259" key="8">
    <source>
        <dbReference type="Pfam" id="PF01490"/>
    </source>
</evidence>
<feature type="transmembrane region" description="Helical" evidence="7">
    <location>
        <begin position="278"/>
        <end position="298"/>
    </location>
</feature>
<feature type="transmembrane region" description="Helical" evidence="7">
    <location>
        <begin position="463"/>
        <end position="483"/>
    </location>
</feature>
<keyword evidence="3 7" id="KW-0812">Transmembrane</keyword>
<evidence type="ECO:0000313" key="10">
    <source>
        <dbReference type="Proteomes" id="UP001203852"/>
    </source>
</evidence>
<feature type="transmembrane region" description="Helical" evidence="7">
    <location>
        <begin position="138"/>
        <end position="157"/>
    </location>
</feature>
<dbReference type="Proteomes" id="UP001203852">
    <property type="component" value="Unassembled WGS sequence"/>
</dbReference>
<evidence type="ECO:0000256" key="5">
    <source>
        <dbReference type="ARBA" id="ARBA00023136"/>
    </source>
</evidence>
<keyword evidence="5 7" id="KW-0472">Membrane</keyword>